<dbReference type="Gene3D" id="2.60.40.150">
    <property type="entry name" value="C2 domain"/>
    <property type="match status" value="1"/>
</dbReference>
<dbReference type="Gene3D" id="3.30.2410.10">
    <property type="entry name" value="Hect, E3 ligase catalytic domain"/>
    <property type="match status" value="1"/>
</dbReference>
<keyword evidence="5" id="KW-0677">Repeat</keyword>
<dbReference type="GO" id="GO:0005737">
    <property type="term" value="C:cytoplasm"/>
    <property type="evidence" value="ECO:0007669"/>
    <property type="project" value="UniProtKB-ARBA"/>
</dbReference>
<dbReference type="Gene3D" id="2.20.70.10">
    <property type="match status" value="2"/>
</dbReference>
<feature type="compositionally biased region" description="Polar residues" evidence="8">
    <location>
        <begin position="377"/>
        <end position="408"/>
    </location>
</feature>
<evidence type="ECO:0000259" key="9">
    <source>
        <dbReference type="PROSITE" id="PS50004"/>
    </source>
</evidence>
<evidence type="ECO:0000313" key="13">
    <source>
        <dbReference type="RefSeq" id="XP_055879438.1"/>
    </source>
</evidence>
<feature type="compositionally biased region" description="Low complexity" evidence="8">
    <location>
        <begin position="601"/>
        <end position="629"/>
    </location>
</feature>
<dbReference type="CDD" id="cd00078">
    <property type="entry name" value="HECTc"/>
    <property type="match status" value="1"/>
</dbReference>
<dbReference type="RefSeq" id="XP_055879448.1">
    <property type="nucleotide sequence ID" value="XM_056023473.1"/>
</dbReference>
<dbReference type="Pfam" id="PF00632">
    <property type="entry name" value="HECT"/>
    <property type="match status" value="1"/>
</dbReference>
<dbReference type="InterPro" id="IPR040524">
    <property type="entry name" value="HECW1_helix"/>
</dbReference>
<dbReference type="FunFam" id="3.90.1750.10:FF:000079">
    <property type="entry name" value="E3 ubiquitin-protein ligase"/>
    <property type="match status" value="1"/>
</dbReference>
<gene>
    <name evidence="13 14 15" type="primary">LOC106070708</name>
</gene>
<evidence type="ECO:0000256" key="3">
    <source>
        <dbReference type="ARBA" id="ARBA00012485"/>
    </source>
</evidence>
<evidence type="ECO:0000313" key="15">
    <source>
        <dbReference type="RefSeq" id="XP_055879448.1"/>
    </source>
</evidence>
<dbReference type="CDD" id="cd00201">
    <property type="entry name" value="WW"/>
    <property type="match status" value="2"/>
</dbReference>
<dbReference type="InterPro" id="IPR000008">
    <property type="entry name" value="C2_dom"/>
</dbReference>
<dbReference type="InterPro" id="IPR050409">
    <property type="entry name" value="E3_ubiq-protein_ligase"/>
</dbReference>
<dbReference type="PANTHER" id="PTHR11254">
    <property type="entry name" value="HECT DOMAIN UBIQUITIN-PROTEIN LIGASE"/>
    <property type="match status" value="1"/>
</dbReference>
<dbReference type="PROSITE" id="PS50237">
    <property type="entry name" value="HECT"/>
    <property type="match status" value="1"/>
</dbReference>
<keyword evidence="12" id="KW-1185">Reference proteome</keyword>
<dbReference type="SUPFAM" id="SSF51045">
    <property type="entry name" value="WW domain"/>
    <property type="match status" value="2"/>
</dbReference>
<evidence type="ECO:0000256" key="4">
    <source>
        <dbReference type="ARBA" id="ARBA00022679"/>
    </source>
</evidence>
<dbReference type="Pfam" id="PF00397">
    <property type="entry name" value="WW"/>
    <property type="match status" value="1"/>
</dbReference>
<feature type="domain" description="C2" evidence="9">
    <location>
        <begin position="169"/>
        <end position="301"/>
    </location>
</feature>
<dbReference type="Pfam" id="PF16562">
    <property type="entry name" value="HECW_N"/>
    <property type="match status" value="1"/>
</dbReference>
<evidence type="ECO:0000256" key="1">
    <source>
        <dbReference type="ARBA" id="ARBA00000885"/>
    </source>
</evidence>
<dbReference type="PANTHER" id="PTHR11254:SF320">
    <property type="entry name" value="HECT-TYPE E3 UBIQUITIN TRANSFERASE"/>
    <property type="match status" value="1"/>
</dbReference>
<dbReference type="SMART" id="SM00119">
    <property type="entry name" value="HECTc"/>
    <property type="match status" value="1"/>
</dbReference>
<dbReference type="Gene3D" id="3.90.1750.10">
    <property type="entry name" value="Hect, E3 ligase catalytic domains"/>
    <property type="match status" value="1"/>
</dbReference>
<keyword evidence="6 7" id="KW-0833">Ubl conjugation pathway</keyword>
<dbReference type="PROSITE" id="PS50020">
    <property type="entry name" value="WW_DOMAIN_2"/>
    <property type="match status" value="2"/>
</dbReference>
<evidence type="ECO:0000256" key="8">
    <source>
        <dbReference type="SAM" id="MobiDB-lite"/>
    </source>
</evidence>
<proteinExistence type="predicted"/>
<dbReference type="Gene3D" id="3.30.2160.10">
    <property type="entry name" value="Hect, E3 ligase catalytic domain"/>
    <property type="match status" value="1"/>
</dbReference>
<organism evidence="12 15">
    <name type="scientific">Biomphalaria glabrata</name>
    <name type="common">Bloodfluke planorb</name>
    <name type="synonym">Freshwater snail</name>
    <dbReference type="NCBI Taxonomy" id="6526"/>
    <lineage>
        <taxon>Eukaryota</taxon>
        <taxon>Metazoa</taxon>
        <taxon>Spiralia</taxon>
        <taxon>Lophotrochozoa</taxon>
        <taxon>Mollusca</taxon>
        <taxon>Gastropoda</taxon>
        <taxon>Heterobranchia</taxon>
        <taxon>Euthyneura</taxon>
        <taxon>Panpulmonata</taxon>
        <taxon>Hygrophila</taxon>
        <taxon>Lymnaeoidea</taxon>
        <taxon>Planorbidae</taxon>
        <taxon>Biomphalaria</taxon>
    </lineage>
</organism>
<dbReference type="Pfam" id="PF18436">
    <property type="entry name" value="HECW1_helix"/>
    <property type="match status" value="1"/>
</dbReference>
<dbReference type="Pfam" id="PF00168">
    <property type="entry name" value="C2"/>
    <property type="match status" value="1"/>
</dbReference>
<reference evidence="13 14" key="1">
    <citation type="submission" date="2025-04" db="UniProtKB">
        <authorList>
            <consortium name="RefSeq"/>
        </authorList>
    </citation>
    <scope>IDENTIFICATION</scope>
</reference>
<comment type="catalytic activity">
    <reaction evidence="1">
        <text>S-ubiquitinyl-[E2 ubiquitin-conjugating enzyme]-L-cysteine + [acceptor protein]-L-lysine = [E2 ubiquitin-conjugating enzyme]-L-cysteine + N(6)-ubiquitinyl-[acceptor protein]-L-lysine.</text>
        <dbReference type="EC" id="2.3.2.26"/>
    </reaction>
</comment>
<feature type="region of interest" description="Disordered" evidence="8">
    <location>
        <begin position="515"/>
        <end position="856"/>
    </location>
</feature>
<dbReference type="SUPFAM" id="SSF49562">
    <property type="entry name" value="C2 domain (Calcium/lipid-binding domain, CaLB)"/>
    <property type="match status" value="1"/>
</dbReference>
<feature type="compositionally biased region" description="Polar residues" evidence="8">
    <location>
        <begin position="681"/>
        <end position="701"/>
    </location>
</feature>
<dbReference type="SUPFAM" id="SSF56204">
    <property type="entry name" value="Hect, E3 ligase catalytic domain"/>
    <property type="match status" value="1"/>
</dbReference>
<dbReference type="RefSeq" id="XP_055879438.1">
    <property type="nucleotide sequence ID" value="XM_056023463.1"/>
</dbReference>
<dbReference type="FunFam" id="3.30.2410.10:FF:000002">
    <property type="entry name" value="E3 ubiquitin-protein ligase HECW2"/>
    <property type="match status" value="1"/>
</dbReference>
<dbReference type="InterPro" id="IPR000569">
    <property type="entry name" value="HECT_dom"/>
</dbReference>
<feature type="domain" description="WW" evidence="10">
    <location>
        <begin position="1038"/>
        <end position="1071"/>
    </location>
</feature>
<evidence type="ECO:0000256" key="6">
    <source>
        <dbReference type="ARBA" id="ARBA00022786"/>
    </source>
</evidence>
<feature type="compositionally biased region" description="Polar residues" evidence="8">
    <location>
        <begin position="335"/>
        <end position="351"/>
    </location>
</feature>
<dbReference type="Proteomes" id="UP001165740">
    <property type="component" value="Chromosome 1"/>
</dbReference>
<accession>A0A9W2ZWX0</accession>
<evidence type="ECO:0000256" key="2">
    <source>
        <dbReference type="ARBA" id="ARBA00004906"/>
    </source>
</evidence>
<dbReference type="FunFam" id="3.30.2160.10:FF:000001">
    <property type="entry name" value="E3 ubiquitin-protein ligase NEDD4-like"/>
    <property type="match status" value="1"/>
</dbReference>
<dbReference type="InterPro" id="IPR032348">
    <property type="entry name" value="HECW_N"/>
</dbReference>
<name>A0A9W2ZWX0_BIOGL</name>
<dbReference type="InterPro" id="IPR035892">
    <property type="entry name" value="C2_domain_sf"/>
</dbReference>
<sequence>MAKAERLSSAYNSVDDLSLPRGSSAASFRNELEHVQERRNSDSNLNMISPQSWSTLSVDKTLFVLRSARKSNEVSRVRVEWDIKEDVGAQDWIGLFYSGETNTSKFLDCKTRGSSGGARGAIIWNLDAIEHLFSDLKTVVCFKYISGNSGEVLATSPLITVNLFSSDLQMTSKLTTMKETKVGQGFYSVTIEDLRASNLKKGMFFNPDPYIKLQVLPHNPKDLISQHHYQKHRTSVISNSASPSWNLEKYSLTVLLTDLLEIEVKHKFSKSRPTMSRFLGRVTIPVQTIVEKISSEHSQARFNLELMRKSPSDNVSGTIEFKVSMKLLLNNQDANSHKANSGFQRQGSLPNSLPKGEELTGHTSRVRHRHTDPGLATSDSSGMPSPGSNISEELDTSQHNSFSESFSPSEARPDNPEPGIQHGLAETDFSRLDSQLDSFDSMSATSCGDLAEGCTSSGHCRNPESFSDSLVHGSNFHVQSGSEQMKNTLLSSIEPLSSGCDSFSSELDMTVQSAGLAPSLPPRTYRPAPPPLPPRGNTSAPPLPPRINNPKPGKKLPIAIPTAKNPETPPPLPPRTYSPNEAEDGLESGRREQELFPWGIPSSPVSPNSSSAPQPRPSTHSSPTSVSSHNLAGASSRPMQSVPRSGPVLATSHLAHVTSHPSQNATSRPGKDDPGSRDSIALSTTSEPAPLSSPQPSTANNMKRRSVDGFVQLKAAQSRPMLQPRQLSSEQRQQINQQLEQWTRTKKQHTGVASGMSPDEQLSSPPSFTECQAQDRLTSPKSSPPGEASNHRVTDSVDTRANGRTGASNQPPVPPSLSYGRDRSNDRGVAGDGGEPPRKRNPVLRVDDRDDALPSGWEARVDSHGRIFYIDHVNRTTTWQRPQTGFLTVQRRPTLSSEQRQNLDRRYQSIRRTMTQNNHGETGAGDSNNIEDVGPPQPPQVLHGASNVVHANTNLPSPPEPVEVTDRSVYKFPAVKFLTRPDFFPMLQVNEAAMVEYNRTNKLKHMITKIRRDPQSFERYQHNRDLVTFVNLFSDPSKELPRRWEMKHDKSGKPFFIDHVMRTTTFMDPRLPTDVPLIDPHVLPPPPPRPPPPSAPIAAIPTAYNEKVVLFLRQARIDEILRDKSPQYASSSSLREKVTKIASRGVDMLERFSNDIELTILLSLFENEIMSYVPNSIRTDPTSPQGSPVPRGPSRVPALYKRDFQAKLRNFYRKLESKGHGQGPGKLKLTVRRDHVLEDAFNKIMSTPKKELQKNKLYITFAGEEGLDYGGPSREFFFLLSRELFNPYYGLFEYSANDTYTVQISPLSTFVENAHEWFRFSGRVLGLALVHQYLLDAFFTRPFYKALLRVPLSLEDVESLDMEFHQSLLWIKDNDISEVELDLTFSVSEEVFGQVTERELKPNGKNIGVTERNKKEYIEKLVKWRLERGVTEQTESLIRGFHEVLDGRLVSVFDARELELVIAGTVEIDIADWRKNTEYRSGYHDLHQVIQWFWEAIEKFDNERQLRLLQFVTGSSSIPYEGFSALRGSNGPRKFCIEKWGKITSLPRAHTCFNRLDLPPYTSFEMLFEKLVMAVEETSTFGID</sequence>
<feature type="compositionally biased region" description="Pro residues" evidence="8">
    <location>
        <begin position="567"/>
        <end position="576"/>
    </location>
</feature>
<dbReference type="GO" id="GO:0016567">
    <property type="term" value="P:protein ubiquitination"/>
    <property type="evidence" value="ECO:0007669"/>
    <property type="project" value="TreeGrafter"/>
</dbReference>
<dbReference type="SMART" id="SM00239">
    <property type="entry name" value="C2"/>
    <property type="match status" value="1"/>
</dbReference>
<dbReference type="EC" id="2.3.2.26" evidence="3"/>
<dbReference type="OrthoDB" id="5987976at2759"/>
<evidence type="ECO:0000259" key="10">
    <source>
        <dbReference type="PROSITE" id="PS50020"/>
    </source>
</evidence>
<dbReference type="OMA" id="XESSQST"/>
<evidence type="ECO:0000256" key="7">
    <source>
        <dbReference type="PROSITE-ProRule" id="PRU00104"/>
    </source>
</evidence>
<dbReference type="InterPro" id="IPR001202">
    <property type="entry name" value="WW_dom"/>
</dbReference>
<dbReference type="PROSITE" id="PS01159">
    <property type="entry name" value="WW_DOMAIN_1"/>
    <property type="match status" value="2"/>
</dbReference>
<feature type="compositionally biased region" description="Basic and acidic residues" evidence="8">
    <location>
        <begin position="789"/>
        <end position="798"/>
    </location>
</feature>
<feature type="region of interest" description="Disordered" evidence="8">
    <location>
        <begin position="335"/>
        <end position="423"/>
    </location>
</feature>
<feature type="domain" description="WW" evidence="10">
    <location>
        <begin position="851"/>
        <end position="884"/>
    </location>
</feature>
<evidence type="ECO:0000313" key="14">
    <source>
        <dbReference type="RefSeq" id="XP_055879442.1"/>
    </source>
</evidence>
<dbReference type="GeneID" id="106070708"/>
<evidence type="ECO:0000256" key="5">
    <source>
        <dbReference type="ARBA" id="ARBA00022737"/>
    </source>
</evidence>
<dbReference type="InterPro" id="IPR036020">
    <property type="entry name" value="WW_dom_sf"/>
</dbReference>
<dbReference type="RefSeq" id="XP_055879442.1">
    <property type="nucleotide sequence ID" value="XM_056023467.1"/>
</dbReference>
<keyword evidence="4" id="KW-0808">Transferase</keyword>
<feature type="active site" description="Glycyl thioester intermediate" evidence="7">
    <location>
        <position position="1552"/>
    </location>
</feature>
<feature type="compositionally biased region" description="Polar residues" evidence="8">
    <location>
        <begin position="760"/>
        <end position="781"/>
    </location>
</feature>
<evidence type="ECO:0000259" key="11">
    <source>
        <dbReference type="PROSITE" id="PS50237"/>
    </source>
</evidence>
<dbReference type="Gene3D" id="2.60.40.2840">
    <property type="match status" value="1"/>
</dbReference>
<dbReference type="PROSITE" id="PS50004">
    <property type="entry name" value="C2"/>
    <property type="match status" value="1"/>
</dbReference>
<dbReference type="SMART" id="SM00456">
    <property type="entry name" value="WW"/>
    <property type="match status" value="2"/>
</dbReference>
<feature type="compositionally biased region" description="Low complexity" evidence="8">
    <location>
        <begin position="726"/>
        <end position="741"/>
    </location>
</feature>
<dbReference type="GO" id="GO:0006511">
    <property type="term" value="P:ubiquitin-dependent protein catabolic process"/>
    <property type="evidence" value="ECO:0007669"/>
    <property type="project" value="TreeGrafter"/>
</dbReference>
<dbReference type="InterPro" id="IPR035983">
    <property type="entry name" value="Hect_E3_ubiquitin_ligase"/>
</dbReference>
<protein>
    <recommendedName>
        <fullName evidence="3">HECT-type E3 ubiquitin transferase</fullName>
        <ecNumber evidence="3">2.3.2.26</ecNumber>
    </recommendedName>
</protein>
<dbReference type="GO" id="GO:0048814">
    <property type="term" value="P:regulation of dendrite morphogenesis"/>
    <property type="evidence" value="ECO:0007669"/>
    <property type="project" value="TreeGrafter"/>
</dbReference>
<dbReference type="GO" id="GO:0061630">
    <property type="term" value="F:ubiquitin protein ligase activity"/>
    <property type="evidence" value="ECO:0007669"/>
    <property type="project" value="UniProtKB-EC"/>
</dbReference>
<comment type="pathway">
    <text evidence="2">Protein modification; protein ubiquitination.</text>
</comment>
<feature type="domain" description="HECT" evidence="11">
    <location>
        <begin position="1248"/>
        <end position="1584"/>
    </location>
</feature>
<evidence type="ECO:0000313" key="12">
    <source>
        <dbReference type="Proteomes" id="UP001165740"/>
    </source>
</evidence>